<sequence length="725" mass="82248">MIKRLAKVHIDNLLIARTPDDAYVSSRFAVQALYNLENIKPESLKGFTELSDALSGSTYEDGGKSFNCKLLEEVINFGKTELGVYEETPLDLNTDGESRLCPHTYGQISMALYYDTSRGLLGEDATAARKGLEKAEKPRDKFFLGYRIARACFGSLDAGNGESVDSRVQAIWDNMKNRQDDIEEARGLFFDAVKEVEHIEKDFDLNQYPELKSTINLAYQMMALLEVQLEGYRDNVSETMIAAKRMASPDTRDRYIDYLIQVFGRLGKWNDIIKLIRIIQYPLIESPDGPLHHKSYKYIHRAAIICKNVDDVRRLYEEVDFTAVDESQRNTAKYMLEIQRGLFERSVGRVKAARRSFYRVLDSKCSTAGLRVAAVNLSNIVLRKFHDTKTFEKKQEAKRELEDVIDKVHRMHGFEFTPELSALIVPLAIFQHQFGPARDFLTTAGRSFEACIGALSDNSLSNDSESLLVLARILWLVADGQKYQKNGQGTSDCGERDGYGYSYDDYDEHEAGSEIEEVSEDGENEAERRQGEGDKKCQETMPESILYDVQLALACRFYPVTASGKYGGDGESEMRITCDVCFDDIERVSSSNKAHTCLTCIDFNVCTRCYEARDTDRWIDACPETHKYLTYPPDDFETIEEAELGGNSESTSIKGDPETSAQLYCEPIYNPGTERGLETKVILLKFKEKEVSFEDWRNGLREKWKAACETYSSAHWQPVGGSSYN</sequence>
<comment type="caution">
    <text evidence="5">The sequence shown here is derived from an EMBL/GenBank/DDBJ whole genome shotgun (WGS) entry which is preliminary data.</text>
</comment>
<protein>
    <recommendedName>
        <fullName evidence="7">ZZ-type domain-containing protein</fullName>
    </recommendedName>
</protein>
<feature type="compositionally biased region" description="Basic and acidic residues" evidence="4">
    <location>
        <begin position="525"/>
        <end position="537"/>
    </location>
</feature>
<reference evidence="5 6" key="1">
    <citation type="submission" date="2019-03" db="EMBL/GenBank/DDBJ databases">
        <title>Nematode-trapping fungi genome.</title>
        <authorList>
            <person name="Vidal-Diez De Ulzurrun G."/>
        </authorList>
    </citation>
    <scope>NUCLEOTIDE SEQUENCE [LARGE SCALE GENOMIC DNA]</scope>
    <source>
        <strain evidence="5 6">TWF154</strain>
    </source>
</reference>
<evidence type="ECO:0000313" key="6">
    <source>
        <dbReference type="Proteomes" id="UP000297595"/>
    </source>
</evidence>
<feature type="compositionally biased region" description="Acidic residues" evidence="4">
    <location>
        <begin position="510"/>
        <end position="524"/>
    </location>
</feature>
<gene>
    <name evidence="5" type="ORF">EYR41_011862</name>
</gene>
<feature type="region of interest" description="Disordered" evidence="4">
    <location>
        <begin position="510"/>
        <end position="537"/>
    </location>
</feature>
<proteinExistence type="predicted"/>
<evidence type="ECO:0000256" key="2">
    <source>
        <dbReference type="ARBA" id="ARBA00022771"/>
    </source>
</evidence>
<dbReference type="Gene3D" id="3.30.60.90">
    <property type="match status" value="1"/>
</dbReference>
<keyword evidence="3" id="KW-0862">Zinc</keyword>
<evidence type="ECO:0000256" key="3">
    <source>
        <dbReference type="ARBA" id="ARBA00022833"/>
    </source>
</evidence>
<name>A0A8H2HKK7_ORBOL</name>
<evidence type="ECO:0008006" key="7">
    <source>
        <dbReference type="Google" id="ProtNLM"/>
    </source>
</evidence>
<dbReference type="Proteomes" id="UP000297595">
    <property type="component" value="Unassembled WGS sequence"/>
</dbReference>
<evidence type="ECO:0000256" key="4">
    <source>
        <dbReference type="SAM" id="MobiDB-lite"/>
    </source>
</evidence>
<accession>A0A8H2HKK7</accession>
<keyword evidence="1" id="KW-0479">Metal-binding</keyword>
<dbReference type="GO" id="GO:0008270">
    <property type="term" value="F:zinc ion binding"/>
    <property type="evidence" value="ECO:0007669"/>
    <property type="project" value="UniProtKB-KW"/>
</dbReference>
<dbReference type="InterPro" id="IPR043145">
    <property type="entry name" value="Znf_ZZ_sf"/>
</dbReference>
<evidence type="ECO:0000313" key="5">
    <source>
        <dbReference type="EMBL" id="TGJ62673.1"/>
    </source>
</evidence>
<keyword evidence="2" id="KW-0863">Zinc-finger</keyword>
<organism evidence="5 6">
    <name type="scientific">Orbilia oligospora</name>
    <name type="common">Nematode-trapping fungus</name>
    <name type="synonym">Arthrobotrys oligospora</name>
    <dbReference type="NCBI Taxonomy" id="2813651"/>
    <lineage>
        <taxon>Eukaryota</taxon>
        <taxon>Fungi</taxon>
        <taxon>Dikarya</taxon>
        <taxon>Ascomycota</taxon>
        <taxon>Pezizomycotina</taxon>
        <taxon>Orbiliomycetes</taxon>
        <taxon>Orbiliales</taxon>
        <taxon>Orbiliaceae</taxon>
        <taxon>Orbilia</taxon>
    </lineage>
</organism>
<dbReference type="AlphaFoldDB" id="A0A8H2HKK7"/>
<dbReference type="EMBL" id="SOZJ01000009">
    <property type="protein sequence ID" value="TGJ62673.1"/>
    <property type="molecule type" value="Genomic_DNA"/>
</dbReference>
<evidence type="ECO:0000256" key="1">
    <source>
        <dbReference type="ARBA" id="ARBA00022723"/>
    </source>
</evidence>